<evidence type="ECO:0000256" key="1">
    <source>
        <dbReference type="SAM" id="MobiDB-lite"/>
    </source>
</evidence>
<feature type="compositionally biased region" description="Gly residues" evidence="1">
    <location>
        <begin position="224"/>
        <end position="235"/>
    </location>
</feature>
<protein>
    <submittedName>
        <fullName evidence="2">Uncharacterized protein</fullName>
    </submittedName>
</protein>
<dbReference type="EMBL" id="JARKIB010000169">
    <property type="protein sequence ID" value="KAJ7728907.1"/>
    <property type="molecule type" value="Genomic_DNA"/>
</dbReference>
<sequence>MNPLESNLEMCVKDVVDLGRKIEDSLAKIRVNKQRAGELAVHSRDIITKLQDCADGKLNNTPPIALVGALNDLKLQLKRIHNECQPVISAHIWAGAQPLKLSMKRATFEAEVKELKQHGDKCYALFASLRKGAPSIDVARGTEDLSSEIADITARMEGSGLEIKHIPQVEGHVPEIAEGIDQIERGVHYAETVHYPSVQAPQMSYSGVHVSQRPNDRADVNISGGIGGDGGRGGNIGGQGGVGEGNKIEIKASHNRSVQFFNLPDPEAQSEAYLRLC</sequence>
<keyword evidence="3" id="KW-1185">Reference proteome</keyword>
<gene>
    <name evidence="2" type="ORF">B0H16DRAFT_233245</name>
</gene>
<name>A0AAD7HUW6_9AGAR</name>
<dbReference type="AlphaFoldDB" id="A0AAD7HUW6"/>
<evidence type="ECO:0000313" key="3">
    <source>
        <dbReference type="Proteomes" id="UP001215598"/>
    </source>
</evidence>
<feature type="region of interest" description="Disordered" evidence="1">
    <location>
        <begin position="215"/>
        <end position="235"/>
    </location>
</feature>
<proteinExistence type="predicted"/>
<reference evidence="2" key="1">
    <citation type="submission" date="2023-03" db="EMBL/GenBank/DDBJ databases">
        <title>Massive genome expansion in bonnet fungi (Mycena s.s.) driven by repeated elements and novel gene families across ecological guilds.</title>
        <authorList>
            <consortium name="Lawrence Berkeley National Laboratory"/>
            <person name="Harder C.B."/>
            <person name="Miyauchi S."/>
            <person name="Viragh M."/>
            <person name="Kuo A."/>
            <person name="Thoen E."/>
            <person name="Andreopoulos B."/>
            <person name="Lu D."/>
            <person name="Skrede I."/>
            <person name="Drula E."/>
            <person name="Henrissat B."/>
            <person name="Morin E."/>
            <person name="Kohler A."/>
            <person name="Barry K."/>
            <person name="LaButti K."/>
            <person name="Morin E."/>
            <person name="Salamov A."/>
            <person name="Lipzen A."/>
            <person name="Mereny Z."/>
            <person name="Hegedus B."/>
            <person name="Baldrian P."/>
            <person name="Stursova M."/>
            <person name="Weitz H."/>
            <person name="Taylor A."/>
            <person name="Grigoriev I.V."/>
            <person name="Nagy L.G."/>
            <person name="Martin F."/>
            <person name="Kauserud H."/>
        </authorList>
    </citation>
    <scope>NUCLEOTIDE SEQUENCE</scope>
    <source>
        <strain evidence="2">CBHHK182m</strain>
    </source>
</reference>
<organism evidence="2 3">
    <name type="scientific">Mycena metata</name>
    <dbReference type="NCBI Taxonomy" id="1033252"/>
    <lineage>
        <taxon>Eukaryota</taxon>
        <taxon>Fungi</taxon>
        <taxon>Dikarya</taxon>
        <taxon>Basidiomycota</taxon>
        <taxon>Agaricomycotina</taxon>
        <taxon>Agaricomycetes</taxon>
        <taxon>Agaricomycetidae</taxon>
        <taxon>Agaricales</taxon>
        <taxon>Marasmiineae</taxon>
        <taxon>Mycenaceae</taxon>
        <taxon>Mycena</taxon>
    </lineage>
</organism>
<comment type="caution">
    <text evidence="2">The sequence shown here is derived from an EMBL/GenBank/DDBJ whole genome shotgun (WGS) entry which is preliminary data.</text>
</comment>
<accession>A0AAD7HUW6</accession>
<dbReference type="Proteomes" id="UP001215598">
    <property type="component" value="Unassembled WGS sequence"/>
</dbReference>
<evidence type="ECO:0000313" key="2">
    <source>
        <dbReference type="EMBL" id="KAJ7728907.1"/>
    </source>
</evidence>